<comment type="caution">
    <text evidence="1">The sequence shown here is derived from an EMBL/GenBank/DDBJ whole genome shotgun (WGS) entry which is preliminary data.</text>
</comment>
<gene>
    <name evidence="1" type="ORF">V1477_000680</name>
</gene>
<evidence type="ECO:0000313" key="2">
    <source>
        <dbReference type="Proteomes" id="UP001607303"/>
    </source>
</evidence>
<reference evidence="1 2" key="1">
    <citation type="journal article" date="2024" name="Ann. Entomol. Soc. Am.">
        <title>Genomic analyses of the southern and eastern yellowjacket wasps (Hymenoptera: Vespidae) reveal evolutionary signatures of social life.</title>
        <authorList>
            <person name="Catto M.A."/>
            <person name="Caine P.B."/>
            <person name="Orr S.E."/>
            <person name="Hunt B.G."/>
            <person name="Goodisman M.A.D."/>
        </authorList>
    </citation>
    <scope>NUCLEOTIDE SEQUENCE [LARGE SCALE GENOMIC DNA]</scope>
    <source>
        <strain evidence="1">232</strain>
        <tissue evidence="1">Head and thorax</tissue>
    </source>
</reference>
<evidence type="ECO:0000313" key="1">
    <source>
        <dbReference type="EMBL" id="KAL2751522.1"/>
    </source>
</evidence>
<name>A0ABD2D2B2_VESMC</name>
<accession>A0ABD2D2B2</accession>
<keyword evidence="2" id="KW-1185">Reference proteome</keyword>
<dbReference type="Proteomes" id="UP001607303">
    <property type="component" value="Unassembled WGS sequence"/>
</dbReference>
<sequence>MRFQYGSYDVFDADVVAKEPRSDTESAKRLSYQMRQNFHLRILPGGNIINVLTKEMVQDKENAIMLARIYVARGCRFYIELISNRDRR</sequence>
<dbReference type="AlphaFoldDB" id="A0ABD2D2B2"/>
<proteinExistence type="predicted"/>
<organism evidence="1 2">
    <name type="scientific">Vespula maculifrons</name>
    <name type="common">Eastern yellow jacket</name>
    <name type="synonym">Wasp</name>
    <dbReference type="NCBI Taxonomy" id="7453"/>
    <lineage>
        <taxon>Eukaryota</taxon>
        <taxon>Metazoa</taxon>
        <taxon>Ecdysozoa</taxon>
        <taxon>Arthropoda</taxon>
        <taxon>Hexapoda</taxon>
        <taxon>Insecta</taxon>
        <taxon>Pterygota</taxon>
        <taxon>Neoptera</taxon>
        <taxon>Endopterygota</taxon>
        <taxon>Hymenoptera</taxon>
        <taxon>Apocrita</taxon>
        <taxon>Aculeata</taxon>
        <taxon>Vespoidea</taxon>
        <taxon>Vespidae</taxon>
        <taxon>Vespinae</taxon>
        <taxon>Vespula</taxon>
    </lineage>
</organism>
<protein>
    <submittedName>
        <fullName evidence="1">Uncharacterized protein</fullName>
    </submittedName>
</protein>
<dbReference type="EMBL" id="JAYRBN010000007">
    <property type="protein sequence ID" value="KAL2751522.1"/>
    <property type="molecule type" value="Genomic_DNA"/>
</dbReference>